<proteinExistence type="predicted"/>
<organism evidence="2 3">
    <name type="scientific">Halobacillus locisalis</name>
    <dbReference type="NCBI Taxonomy" id="220753"/>
    <lineage>
        <taxon>Bacteria</taxon>
        <taxon>Bacillati</taxon>
        <taxon>Bacillota</taxon>
        <taxon>Bacilli</taxon>
        <taxon>Bacillales</taxon>
        <taxon>Bacillaceae</taxon>
        <taxon>Halobacillus</taxon>
    </lineage>
</organism>
<dbReference type="GO" id="GO:0035336">
    <property type="term" value="P:long-chain fatty-acyl-CoA metabolic process"/>
    <property type="evidence" value="ECO:0007669"/>
    <property type="project" value="TreeGrafter"/>
</dbReference>
<accession>A0A838CXX6</accession>
<dbReference type="InterPro" id="IPR026055">
    <property type="entry name" value="FAR"/>
</dbReference>
<sequence>MSFTYFFTGFPGFLTTHLIQELFKEKHTIDHVYLLHEPSTKRQAERQCLLLSHTTDVEPEKISLVEGDITKTDLGIDEHISRQVQSEVTHFFHLAALYDLAVPLSLAWKVNVDGTRNVTNWLERCEGLMRYIYFSTAYVSGRREGRILETELEHSSGFKNHYEYTKYEAEKIVDQHKDHLPTTIIRPGIVVGHSQSGETAKFDGPYFILNMMDRLRHSPVLPFFGKGAAYVNLVPLDFLLKATITAAHSNIAEGKTYHVTDPSPLRAKEIYERFSHYYLQKKPAGTLPISIAHQALRVPFTRRWLGIQRQALDYFLCNSQFDSSQARNDLQLDCPSFDQYCPSIVDYYHDHKDDQSKHVSML</sequence>
<dbReference type="Pfam" id="PF07993">
    <property type="entry name" value="NAD_binding_4"/>
    <property type="match status" value="1"/>
</dbReference>
<evidence type="ECO:0000259" key="1">
    <source>
        <dbReference type="Pfam" id="PF07993"/>
    </source>
</evidence>
<dbReference type="InterPro" id="IPR036291">
    <property type="entry name" value="NAD(P)-bd_dom_sf"/>
</dbReference>
<dbReference type="AlphaFoldDB" id="A0A838CXX6"/>
<feature type="domain" description="Thioester reductase (TE)" evidence="1">
    <location>
        <begin position="8"/>
        <end position="242"/>
    </location>
</feature>
<name>A0A838CXX6_9BACI</name>
<protein>
    <submittedName>
        <fullName evidence="2">SDR family oxidoreductase</fullName>
    </submittedName>
</protein>
<dbReference type="PANTHER" id="PTHR11011:SF45">
    <property type="entry name" value="FATTY ACYL-COA REDUCTASE CG8306-RELATED"/>
    <property type="match status" value="1"/>
</dbReference>
<dbReference type="SUPFAM" id="SSF51735">
    <property type="entry name" value="NAD(P)-binding Rossmann-fold domains"/>
    <property type="match status" value="1"/>
</dbReference>
<dbReference type="GO" id="GO:0080019">
    <property type="term" value="F:alcohol-forming very long-chain fatty acyl-CoA reductase activity"/>
    <property type="evidence" value="ECO:0007669"/>
    <property type="project" value="InterPro"/>
</dbReference>
<dbReference type="PANTHER" id="PTHR11011">
    <property type="entry name" value="MALE STERILITY PROTEIN 2-RELATED"/>
    <property type="match status" value="1"/>
</dbReference>
<reference evidence="2 3" key="1">
    <citation type="journal article" date="2004" name="Extremophiles">
        <title>Halobacillus locisalis sp. nov., a halophilic bacterium isolated from a marine solar saltern of the Yellow Sea in Korea.</title>
        <authorList>
            <person name="Yoon J.H."/>
            <person name="Kang K.H."/>
            <person name="Oh T.K."/>
            <person name="Park Y.H."/>
        </authorList>
    </citation>
    <scope>NUCLEOTIDE SEQUENCE [LARGE SCALE GENOMIC DNA]</scope>
    <source>
        <strain evidence="2 3">KCTC 3788</strain>
    </source>
</reference>
<gene>
    <name evidence="2" type="ORF">H0266_17970</name>
</gene>
<dbReference type="Gene3D" id="3.40.50.720">
    <property type="entry name" value="NAD(P)-binding Rossmann-like Domain"/>
    <property type="match status" value="1"/>
</dbReference>
<evidence type="ECO:0000313" key="2">
    <source>
        <dbReference type="EMBL" id="MBA2176781.1"/>
    </source>
</evidence>
<keyword evidence="3" id="KW-1185">Reference proteome</keyword>
<dbReference type="CDD" id="cd05263">
    <property type="entry name" value="MupV_like_SDR_e"/>
    <property type="match status" value="1"/>
</dbReference>
<dbReference type="EMBL" id="JACEFG010000004">
    <property type="protein sequence ID" value="MBA2176781.1"/>
    <property type="molecule type" value="Genomic_DNA"/>
</dbReference>
<comment type="caution">
    <text evidence="2">The sequence shown here is derived from an EMBL/GenBank/DDBJ whole genome shotgun (WGS) entry which is preliminary data.</text>
</comment>
<dbReference type="InterPro" id="IPR013120">
    <property type="entry name" value="FAR_NAD-bd"/>
</dbReference>
<evidence type="ECO:0000313" key="3">
    <source>
        <dbReference type="Proteomes" id="UP000571017"/>
    </source>
</evidence>
<dbReference type="RefSeq" id="WP_181473832.1">
    <property type="nucleotide sequence ID" value="NZ_JACEFG010000004.1"/>
</dbReference>
<dbReference type="Proteomes" id="UP000571017">
    <property type="component" value="Unassembled WGS sequence"/>
</dbReference>